<keyword evidence="1" id="KW-0812">Transmembrane</keyword>
<dbReference type="AlphaFoldDB" id="A0A4R4ZHF1"/>
<dbReference type="OrthoDB" id="3831425at2"/>
<sequence length="87" mass="9185">MLSKALGVVGVFLLLTGLFLAVRPLQVDHVSCGSVYSPNKGITPMQCDNRLDQRMNLVGGLAGGGLLIALAGFGMAAVRERRTRIDS</sequence>
<feature type="transmembrane region" description="Helical" evidence="1">
    <location>
        <begin position="57"/>
        <end position="78"/>
    </location>
</feature>
<evidence type="ECO:0000256" key="1">
    <source>
        <dbReference type="SAM" id="Phobius"/>
    </source>
</evidence>
<evidence type="ECO:0000313" key="2">
    <source>
        <dbReference type="EMBL" id="TDD57993.1"/>
    </source>
</evidence>
<keyword evidence="1" id="KW-0472">Membrane</keyword>
<dbReference type="EMBL" id="SMKX01000061">
    <property type="protein sequence ID" value="TDD57993.1"/>
    <property type="molecule type" value="Genomic_DNA"/>
</dbReference>
<protein>
    <submittedName>
        <fullName evidence="2">Uncharacterized protein</fullName>
    </submittedName>
</protein>
<gene>
    <name evidence="2" type="ORF">E1263_21270</name>
</gene>
<organism evidence="2 3">
    <name type="scientific">Kribbella antibiotica</name>
    <dbReference type="NCBI Taxonomy" id="190195"/>
    <lineage>
        <taxon>Bacteria</taxon>
        <taxon>Bacillati</taxon>
        <taxon>Actinomycetota</taxon>
        <taxon>Actinomycetes</taxon>
        <taxon>Propionibacteriales</taxon>
        <taxon>Kribbellaceae</taxon>
        <taxon>Kribbella</taxon>
    </lineage>
</organism>
<dbReference type="Proteomes" id="UP000295124">
    <property type="component" value="Unassembled WGS sequence"/>
</dbReference>
<proteinExistence type="predicted"/>
<keyword evidence="3" id="KW-1185">Reference proteome</keyword>
<reference evidence="2 3" key="1">
    <citation type="submission" date="2019-03" db="EMBL/GenBank/DDBJ databases">
        <title>Draft genome sequences of novel Actinobacteria.</title>
        <authorList>
            <person name="Sahin N."/>
            <person name="Ay H."/>
            <person name="Saygin H."/>
        </authorList>
    </citation>
    <scope>NUCLEOTIDE SEQUENCE [LARGE SCALE GENOMIC DNA]</scope>
    <source>
        <strain evidence="2 3">JCM 13523</strain>
    </source>
</reference>
<keyword evidence="1" id="KW-1133">Transmembrane helix</keyword>
<comment type="caution">
    <text evidence="2">The sequence shown here is derived from an EMBL/GenBank/DDBJ whole genome shotgun (WGS) entry which is preliminary data.</text>
</comment>
<evidence type="ECO:0000313" key="3">
    <source>
        <dbReference type="Proteomes" id="UP000295124"/>
    </source>
</evidence>
<accession>A0A4R4ZHF1</accession>
<name>A0A4R4ZHF1_9ACTN</name>
<dbReference type="RefSeq" id="WP_132170024.1">
    <property type="nucleotide sequence ID" value="NZ_SMKX01000061.1"/>
</dbReference>